<accession>A0ABR1CY32</accession>
<proteinExistence type="predicted"/>
<evidence type="ECO:0000313" key="2">
    <source>
        <dbReference type="Proteomes" id="UP001303046"/>
    </source>
</evidence>
<reference evidence="1 2" key="1">
    <citation type="submission" date="2023-08" db="EMBL/GenBank/DDBJ databases">
        <title>A Necator americanus chromosomal reference genome.</title>
        <authorList>
            <person name="Ilik V."/>
            <person name="Petrzelkova K.J."/>
            <person name="Pardy F."/>
            <person name="Fuh T."/>
            <person name="Niatou-Singa F.S."/>
            <person name="Gouil Q."/>
            <person name="Baker L."/>
            <person name="Ritchie M.E."/>
            <person name="Jex A.R."/>
            <person name="Gazzola D."/>
            <person name="Li H."/>
            <person name="Toshio Fujiwara R."/>
            <person name="Zhan B."/>
            <person name="Aroian R.V."/>
            <person name="Pafco B."/>
            <person name="Schwarz E.M."/>
        </authorList>
    </citation>
    <scope>NUCLEOTIDE SEQUENCE [LARGE SCALE GENOMIC DNA]</scope>
    <source>
        <strain evidence="1 2">Aroian</strain>
        <tissue evidence="1">Whole animal</tissue>
    </source>
</reference>
<dbReference type="Proteomes" id="UP001303046">
    <property type="component" value="Unassembled WGS sequence"/>
</dbReference>
<protein>
    <submittedName>
        <fullName evidence="1">Uncharacterized protein</fullName>
    </submittedName>
</protein>
<keyword evidence="2" id="KW-1185">Reference proteome</keyword>
<sequence length="153" mass="17683">MSDVSNSFSAWETLPEDEPPLCIAVRRPVSPPRHYEAHHGILFMRFRCRKLLEQFCISADVSLLDNRNEQNRELLSLTRQQSSICWKNLFTHICVSGCSNADVKTRNRCALRLSGARIVPSRVHVISPHQKNNGEWKHVDRGGWKFTSIPFIW</sequence>
<dbReference type="EMBL" id="JAVFWL010000003">
    <property type="protein sequence ID" value="KAK6742945.1"/>
    <property type="molecule type" value="Genomic_DNA"/>
</dbReference>
<gene>
    <name evidence="1" type="primary">Necator_chrIII.g11062</name>
    <name evidence="1" type="ORF">RB195_010297</name>
</gene>
<evidence type="ECO:0000313" key="1">
    <source>
        <dbReference type="EMBL" id="KAK6742945.1"/>
    </source>
</evidence>
<organism evidence="1 2">
    <name type="scientific">Necator americanus</name>
    <name type="common">Human hookworm</name>
    <dbReference type="NCBI Taxonomy" id="51031"/>
    <lineage>
        <taxon>Eukaryota</taxon>
        <taxon>Metazoa</taxon>
        <taxon>Ecdysozoa</taxon>
        <taxon>Nematoda</taxon>
        <taxon>Chromadorea</taxon>
        <taxon>Rhabditida</taxon>
        <taxon>Rhabditina</taxon>
        <taxon>Rhabditomorpha</taxon>
        <taxon>Strongyloidea</taxon>
        <taxon>Ancylostomatidae</taxon>
        <taxon>Bunostominae</taxon>
        <taxon>Necator</taxon>
    </lineage>
</organism>
<comment type="caution">
    <text evidence="1">The sequence shown here is derived from an EMBL/GenBank/DDBJ whole genome shotgun (WGS) entry which is preliminary data.</text>
</comment>
<name>A0ABR1CY32_NECAM</name>